<dbReference type="Gene3D" id="1.10.12.10">
    <property type="entry name" value="Lyase 2-enoyl-coa Hydratase, Chain A, domain 2"/>
    <property type="match status" value="1"/>
</dbReference>
<comment type="similarity">
    <text evidence="1 3">Belongs to the enoyl-CoA hydratase/isomerase family.</text>
</comment>
<reference evidence="4 5" key="1">
    <citation type="submission" date="2017-06" db="EMBL/GenBank/DDBJ databases">
        <title>Ensifer strains isolated from leguminous trees and herbs display diverse denitrification phenotypes with some acting as strong N2O sinks.</title>
        <authorList>
            <person name="Woliy K."/>
            <person name="Mania D."/>
            <person name="Bakken L.R."/>
            <person name="Frostegard A."/>
        </authorList>
    </citation>
    <scope>NUCLEOTIDE SEQUENCE [LARGE SCALE GENOMIC DNA]</scope>
    <source>
        <strain evidence="4 5">AC50a</strain>
    </source>
</reference>
<dbReference type="Pfam" id="PF00378">
    <property type="entry name" value="ECH_1"/>
    <property type="match status" value="1"/>
</dbReference>
<dbReference type="SUPFAM" id="SSF52096">
    <property type="entry name" value="ClpP/crotonase"/>
    <property type="match status" value="1"/>
</dbReference>
<dbReference type="InterPro" id="IPR014748">
    <property type="entry name" value="Enoyl-CoA_hydra_C"/>
</dbReference>
<proteinExistence type="inferred from homology"/>
<dbReference type="RefSeq" id="WP_100674688.1">
    <property type="nucleotide sequence ID" value="NZ_NJGD01000026.1"/>
</dbReference>
<dbReference type="EMBL" id="NJGD01000026">
    <property type="protein sequence ID" value="PJR09879.1"/>
    <property type="molecule type" value="Genomic_DNA"/>
</dbReference>
<protein>
    <submittedName>
        <fullName evidence="4">Enoyl-CoA hydratase</fullName>
    </submittedName>
</protein>
<name>A0A2J0YTZ7_RHIML</name>
<evidence type="ECO:0000256" key="2">
    <source>
        <dbReference type="ARBA" id="ARBA00023239"/>
    </source>
</evidence>
<dbReference type="GO" id="GO:0006635">
    <property type="term" value="P:fatty acid beta-oxidation"/>
    <property type="evidence" value="ECO:0007669"/>
    <property type="project" value="TreeGrafter"/>
</dbReference>
<dbReference type="Proteomes" id="UP000231987">
    <property type="component" value="Unassembled WGS sequence"/>
</dbReference>
<dbReference type="Gene3D" id="3.90.226.10">
    <property type="entry name" value="2-enoyl-CoA Hydratase, Chain A, domain 1"/>
    <property type="match status" value="1"/>
</dbReference>
<dbReference type="GO" id="GO:0016829">
    <property type="term" value="F:lyase activity"/>
    <property type="evidence" value="ECO:0007669"/>
    <property type="project" value="UniProtKB-KW"/>
</dbReference>
<sequence length="257" mass="28153">MSIEFDLHNGIAVITINRPERRNALDADHYAALSEAWCRVRDDATVQVAVVTGAGDRAFCAGADLKSWVGRDNPLSELWLTQKDSLLNRGLEVWKPVIAAVNGACVAGGMTLLLGTDLRVAVRSATFSLAEVKRGIIAANGGTQRVMKQLPYAIAMEILLLGESIDADTAARWGLINRVVEPEKLLAVAMEMARKIQQNAPLAVQAAKELAIRSQDMSLAEGLRMEQFVNRILHHSEDTRLAREAFAEKRQPQFKGN</sequence>
<keyword evidence="2" id="KW-0456">Lyase</keyword>
<dbReference type="PROSITE" id="PS00166">
    <property type="entry name" value="ENOYL_COA_HYDRATASE"/>
    <property type="match status" value="1"/>
</dbReference>
<comment type="caution">
    <text evidence="4">The sequence shown here is derived from an EMBL/GenBank/DDBJ whole genome shotgun (WGS) entry which is preliminary data.</text>
</comment>
<evidence type="ECO:0000313" key="5">
    <source>
        <dbReference type="Proteomes" id="UP000231987"/>
    </source>
</evidence>
<gene>
    <name evidence="4" type="ORF">CEJ86_30155</name>
</gene>
<dbReference type="InterPro" id="IPR001753">
    <property type="entry name" value="Enoyl-CoA_hydra/iso"/>
</dbReference>
<evidence type="ECO:0000256" key="3">
    <source>
        <dbReference type="RuleBase" id="RU003707"/>
    </source>
</evidence>
<dbReference type="AlphaFoldDB" id="A0A2J0YTZ7"/>
<accession>A0A2J0YTZ7</accession>
<dbReference type="InterPro" id="IPR018376">
    <property type="entry name" value="Enoyl-CoA_hyd/isom_CS"/>
</dbReference>
<dbReference type="PANTHER" id="PTHR11941:SF54">
    <property type="entry name" value="ENOYL-COA HYDRATASE, MITOCHONDRIAL"/>
    <property type="match status" value="1"/>
</dbReference>
<evidence type="ECO:0000256" key="1">
    <source>
        <dbReference type="ARBA" id="ARBA00005254"/>
    </source>
</evidence>
<evidence type="ECO:0000313" key="4">
    <source>
        <dbReference type="EMBL" id="PJR09879.1"/>
    </source>
</evidence>
<dbReference type="InterPro" id="IPR029045">
    <property type="entry name" value="ClpP/crotonase-like_dom_sf"/>
</dbReference>
<dbReference type="CDD" id="cd06558">
    <property type="entry name" value="crotonase-like"/>
    <property type="match status" value="1"/>
</dbReference>
<dbReference type="PANTHER" id="PTHR11941">
    <property type="entry name" value="ENOYL-COA HYDRATASE-RELATED"/>
    <property type="match status" value="1"/>
</dbReference>
<organism evidence="4 5">
    <name type="scientific">Rhizobium meliloti</name>
    <name type="common">Ensifer meliloti</name>
    <name type="synonym">Sinorhizobium meliloti</name>
    <dbReference type="NCBI Taxonomy" id="382"/>
    <lineage>
        <taxon>Bacteria</taxon>
        <taxon>Pseudomonadati</taxon>
        <taxon>Pseudomonadota</taxon>
        <taxon>Alphaproteobacteria</taxon>
        <taxon>Hyphomicrobiales</taxon>
        <taxon>Rhizobiaceae</taxon>
        <taxon>Sinorhizobium/Ensifer group</taxon>
        <taxon>Sinorhizobium</taxon>
    </lineage>
</organism>